<gene>
    <name evidence="2" type="ORF">SAMN02746066_04393</name>
</gene>
<dbReference type="Proteomes" id="UP000184038">
    <property type="component" value="Unassembled WGS sequence"/>
</dbReference>
<feature type="compositionally biased region" description="Polar residues" evidence="1">
    <location>
        <begin position="85"/>
        <end position="106"/>
    </location>
</feature>
<organism evidence="2 3">
    <name type="scientific">Anaerosporobacter mobilis DSM 15930</name>
    <dbReference type="NCBI Taxonomy" id="1120996"/>
    <lineage>
        <taxon>Bacteria</taxon>
        <taxon>Bacillati</taxon>
        <taxon>Bacillota</taxon>
        <taxon>Clostridia</taxon>
        <taxon>Lachnospirales</taxon>
        <taxon>Lachnospiraceae</taxon>
        <taxon>Anaerosporobacter</taxon>
    </lineage>
</organism>
<feature type="region of interest" description="Disordered" evidence="1">
    <location>
        <begin position="78"/>
        <end position="106"/>
    </location>
</feature>
<name>A0A1M7ND30_9FIRM</name>
<protein>
    <recommendedName>
        <fullName evidence="4">DUF3892 domain-containing protein</fullName>
    </recommendedName>
</protein>
<keyword evidence="3" id="KW-1185">Reference proteome</keyword>
<accession>A0A1M7ND30</accession>
<dbReference type="EMBL" id="FRCP01000027">
    <property type="protein sequence ID" value="SHN01639.1"/>
    <property type="molecule type" value="Genomic_DNA"/>
</dbReference>
<dbReference type="InterPro" id="IPR024997">
    <property type="entry name" value="DUF3892"/>
</dbReference>
<reference evidence="2 3" key="1">
    <citation type="submission" date="2016-11" db="EMBL/GenBank/DDBJ databases">
        <authorList>
            <person name="Jaros S."/>
            <person name="Januszkiewicz K."/>
            <person name="Wedrychowicz H."/>
        </authorList>
    </citation>
    <scope>NUCLEOTIDE SEQUENCE [LARGE SCALE GENOMIC DNA]</scope>
    <source>
        <strain evidence="2 3">DSM 15930</strain>
    </source>
</reference>
<dbReference type="RefSeq" id="WP_073291453.1">
    <property type="nucleotide sequence ID" value="NZ_FRCP01000027.1"/>
</dbReference>
<sequence>MLQNDNNELNTSSLAMNALDNIPSPGPNAKNIVALVKHSGKVTGYQLSDGSTLSKEEGVALAKNGGINGVGISHRNGQEYLKSLPDNTENNNLSSLPTVSENSVQG</sequence>
<evidence type="ECO:0000256" key="1">
    <source>
        <dbReference type="SAM" id="MobiDB-lite"/>
    </source>
</evidence>
<evidence type="ECO:0008006" key="4">
    <source>
        <dbReference type="Google" id="ProtNLM"/>
    </source>
</evidence>
<dbReference type="OrthoDB" id="2054315at2"/>
<dbReference type="AlphaFoldDB" id="A0A1M7ND30"/>
<evidence type="ECO:0000313" key="2">
    <source>
        <dbReference type="EMBL" id="SHN01639.1"/>
    </source>
</evidence>
<evidence type="ECO:0000313" key="3">
    <source>
        <dbReference type="Proteomes" id="UP000184038"/>
    </source>
</evidence>
<dbReference type="Pfam" id="PF13031">
    <property type="entry name" value="DUF3892"/>
    <property type="match status" value="1"/>
</dbReference>
<proteinExistence type="predicted"/>